<feature type="transmembrane region" description="Helical" evidence="1">
    <location>
        <begin position="35"/>
        <end position="57"/>
    </location>
</feature>
<keyword evidence="4" id="KW-1185">Reference proteome</keyword>
<dbReference type="Pfam" id="PF06580">
    <property type="entry name" value="His_kinase"/>
    <property type="match status" value="1"/>
</dbReference>
<protein>
    <submittedName>
        <fullName evidence="3">Histidine kinase</fullName>
    </submittedName>
</protein>
<dbReference type="EMBL" id="CP117880">
    <property type="protein sequence ID" value="WDF69171.1"/>
    <property type="molecule type" value="Genomic_DNA"/>
</dbReference>
<evidence type="ECO:0000313" key="4">
    <source>
        <dbReference type="Proteomes" id="UP001221558"/>
    </source>
</evidence>
<dbReference type="Proteomes" id="UP001221558">
    <property type="component" value="Chromosome"/>
</dbReference>
<dbReference type="RefSeq" id="WP_274267898.1">
    <property type="nucleotide sequence ID" value="NZ_CP117880.1"/>
</dbReference>
<keyword evidence="3" id="KW-0808">Transferase</keyword>
<dbReference type="PANTHER" id="PTHR34220:SF7">
    <property type="entry name" value="SENSOR HISTIDINE KINASE YPDA"/>
    <property type="match status" value="1"/>
</dbReference>
<reference evidence="3 4" key="1">
    <citation type="submission" date="2023-02" db="EMBL/GenBank/DDBJ databases">
        <title>Genome sequence of Sphingobacterium sp. KACC 22765.</title>
        <authorList>
            <person name="Kim S."/>
            <person name="Heo J."/>
            <person name="Kwon S.-W."/>
        </authorList>
    </citation>
    <scope>NUCLEOTIDE SEQUENCE [LARGE SCALE GENOMIC DNA]</scope>
    <source>
        <strain evidence="3 4">KACC 22765</strain>
    </source>
</reference>
<proteinExistence type="predicted"/>
<accession>A0ABY7WHS8</accession>
<feature type="transmembrane region" description="Helical" evidence="1">
    <location>
        <begin position="98"/>
        <end position="115"/>
    </location>
</feature>
<gene>
    <name evidence="3" type="ORF">PQ465_02030</name>
</gene>
<dbReference type="InterPro" id="IPR050640">
    <property type="entry name" value="Bact_2-comp_sensor_kinase"/>
</dbReference>
<dbReference type="InterPro" id="IPR010559">
    <property type="entry name" value="Sig_transdc_His_kin_internal"/>
</dbReference>
<keyword evidence="1" id="KW-0812">Transmembrane</keyword>
<keyword evidence="1" id="KW-0472">Membrane</keyword>
<name>A0ABY7WHS8_9SPHI</name>
<feature type="domain" description="Signal transduction histidine kinase internal region" evidence="2">
    <location>
        <begin position="178"/>
        <end position="255"/>
    </location>
</feature>
<dbReference type="PANTHER" id="PTHR34220">
    <property type="entry name" value="SENSOR HISTIDINE KINASE YPDA"/>
    <property type="match status" value="1"/>
</dbReference>
<organism evidence="3 4">
    <name type="scientific">Sphingobacterium oryzagri</name>
    <dbReference type="NCBI Taxonomy" id="3025669"/>
    <lineage>
        <taxon>Bacteria</taxon>
        <taxon>Pseudomonadati</taxon>
        <taxon>Bacteroidota</taxon>
        <taxon>Sphingobacteriia</taxon>
        <taxon>Sphingobacteriales</taxon>
        <taxon>Sphingobacteriaceae</taxon>
        <taxon>Sphingobacterium</taxon>
    </lineage>
</organism>
<sequence length="368" mass="42601">MFLVINIVFILLIIRISLNGKILRTMMTYRWRLLLRYQHIFFFLCFTVITAITGNYFLAPPTLFLYIVFVLLPNMGVYYLVYAFLVPKYYLANKYPTFILYSFLVFIVSALFRILLEPTLFSISIVDNSFAHANFLYLVYSLQALVILIASFLGITKDKFLIEQDFQNLGEEKEQLYLDLMRSKLSPHFLLNTLNNIYVKSLDPQQATSDSILQLSKLLQYVIYDAAVEKISLAKEFASIKALQLLYQLKYHNKLNINLNIEAQDSLELLEIPPAILLTLFENSLKHSGIGLDPNSFIDAKYSLTDNRLFFQISNYLPARKSNTDTGYKGLGNQAILKMLDKYYAEQYTFDAQLKDAQTYVTTLTMEL</sequence>
<feature type="transmembrane region" description="Helical" evidence="1">
    <location>
        <begin position="6"/>
        <end position="23"/>
    </location>
</feature>
<feature type="transmembrane region" description="Helical" evidence="1">
    <location>
        <begin position="135"/>
        <end position="155"/>
    </location>
</feature>
<evidence type="ECO:0000256" key="1">
    <source>
        <dbReference type="SAM" id="Phobius"/>
    </source>
</evidence>
<dbReference type="GO" id="GO:0016301">
    <property type="term" value="F:kinase activity"/>
    <property type="evidence" value="ECO:0007669"/>
    <property type="project" value="UniProtKB-KW"/>
</dbReference>
<feature type="transmembrane region" description="Helical" evidence="1">
    <location>
        <begin position="63"/>
        <end position="86"/>
    </location>
</feature>
<keyword evidence="1" id="KW-1133">Transmembrane helix</keyword>
<keyword evidence="3" id="KW-0418">Kinase</keyword>
<evidence type="ECO:0000313" key="3">
    <source>
        <dbReference type="EMBL" id="WDF69171.1"/>
    </source>
</evidence>
<evidence type="ECO:0000259" key="2">
    <source>
        <dbReference type="Pfam" id="PF06580"/>
    </source>
</evidence>